<dbReference type="InterPro" id="IPR024084">
    <property type="entry name" value="IsoPropMal-DH-like_dom"/>
</dbReference>
<evidence type="ECO:0000256" key="1">
    <source>
        <dbReference type="ARBA" id="ARBA00022430"/>
    </source>
</evidence>
<dbReference type="SMART" id="SM01329">
    <property type="entry name" value="Iso_dh"/>
    <property type="match status" value="1"/>
</dbReference>
<dbReference type="GO" id="GO:0005829">
    <property type="term" value="C:cytosol"/>
    <property type="evidence" value="ECO:0007669"/>
    <property type="project" value="TreeGrafter"/>
</dbReference>
<dbReference type="Proteomes" id="UP000306196">
    <property type="component" value="Unassembled WGS sequence"/>
</dbReference>
<reference evidence="9 10" key="1">
    <citation type="submission" date="2019-05" db="EMBL/GenBank/DDBJ databases">
        <title>Verrucobacter flavum gen. nov., sp. nov. a new member of the family Verrucomicrobiaceae.</title>
        <authorList>
            <person name="Szuroczki S."/>
            <person name="Abbaszade G."/>
            <person name="Szabo A."/>
            <person name="Felfoldi T."/>
            <person name="Schumann P."/>
            <person name="Boka K."/>
            <person name="Keki Z."/>
            <person name="Toumi M."/>
            <person name="Toth E."/>
        </authorList>
    </citation>
    <scope>NUCLEOTIDE SEQUENCE [LARGE SCALE GENOMIC DNA]</scope>
    <source>
        <strain evidence="9 10">MG-N-17</strain>
    </source>
</reference>
<dbReference type="InterPro" id="IPR004429">
    <property type="entry name" value="Isopropylmalate_DH"/>
</dbReference>
<feature type="domain" description="Isopropylmalate dehydrogenase-like" evidence="8">
    <location>
        <begin position="35"/>
        <end position="371"/>
    </location>
</feature>
<accession>A0A5R8KE64</accession>
<keyword evidence="4" id="KW-0460">Magnesium</keyword>
<dbReference type="GO" id="GO:0046872">
    <property type="term" value="F:metal ion binding"/>
    <property type="evidence" value="ECO:0007669"/>
    <property type="project" value="UniProtKB-KW"/>
</dbReference>
<evidence type="ECO:0000313" key="9">
    <source>
        <dbReference type="EMBL" id="TLD70547.1"/>
    </source>
</evidence>
<evidence type="ECO:0000313" key="10">
    <source>
        <dbReference type="Proteomes" id="UP000306196"/>
    </source>
</evidence>
<dbReference type="GO" id="GO:0003862">
    <property type="term" value="F:3-isopropylmalate dehydrogenase activity"/>
    <property type="evidence" value="ECO:0007669"/>
    <property type="project" value="InterPro"/>
</dbReference>
<evidence type="ECO:0000256" key="6">
    <source>
        <dbReference type="ARBA" id="ARBA00023027"/>
    </source>
</evidence>
<keyword evidence="5" id="KW-0560">Oxidoreductase</keyword>
<gene>
    <name evidence="9" type="ORF">FEM03_12550</name>
</gene>
<dbReference type="OrthoDB" id="9806254at2"/>
<dbReference type="PANTHER" id="PTHR42979">
    <property type="entry name" value="3-ISOPROPYLMALATE DEHYDROGENASE"/>
    <property type="match status" value="1"/>
</dbReference>
<dbReference type="EMBL" id="VAUV01000008">
    <property type="protein sequence ID" value="TLD70547.1"/>
    <property type="molecule type" value="Genomic_DNA"/>
</dbReference>
<evidence type="ECO:0000256" key="3">
    <source>
        <dbReference type="ARBA" id="ARBA00022723"/>
    </source>
</evidence>
<evidence type="ECO:0000256" key="4">
    <source>
        <dbReference type="ARBA" id="ARBA00022842"/>
    </source>
</evidence>
<keyword evidence="3" id="KW-0479">Metal-binding</keyword>
<sequence>MSIQRLNPAEPPQLWTTCLHGDKSRASRCPTRDLLLGAIPGEGVGPEVIAASLEVLQAVASATGLTLQVREGGAIGRDAERQCGQVLTRDVVEFCHEIFDAGGAVLCGPGGGRFVYDARMAFDLFFKISPLQKINGLTDICRLKPEWVRDLDILVVRENCGGAYQGIWRETDEAAHHEFSYSAAGVRRFLTAAARLSASRSRHLTVVWKESGVPGISRLWQRCMAEVAETENVTFSMVDIDLMSYRLISEPSAFDVIATPNMFGDVLGDLGAVLLGARGISFSGNYSADGHRAIYQTNHGAAYDLAGQQVANPAGQIFSAAMMLRESFGLWREAAAVEKAVQTVWKNGYRTRDVAVSGCRVVRTGELAAMVAEQVHGQLGRESSAAAYS</sequence>
<organism evidence="9 10">
    <name type="scientific">Phragmitibacter flavus</name>
    <dbReference type="NCBI Taxonomy" id="2576071"/>
    <lineage>
        <taxon>Bacteria</taxon>
        <taxon>Pseudomonadati</taxon>
        <taxon>Verrucomicrobiota</taxon>
        <taxon>Verrucomicrobiia</taxon>
        <taxon>Verrucomicrobiales</taxon>
        <taxon>Verrucomicrobiaceae</taxon>
        <taxon>Phragmitibacter</taxon>
    </lineage>
</organism>
<dbReference type="RefSeq" id="WP_138086604.1">
    <property type="nucleotide sequence ID" value="NZ_VAUV01000008.1"/>
</dbReference>
<dbReference type="PANTHER" id="PTHR42979:SF1">
    <property type="entry name" value="3-ISOPROPYLMALATE DEHYDROGENASE"/>
    <property type="match status" value="1"/>
</dbReference>
<evidence type="ECO:0000256" key="7">
    <source>
        <dbReference type="ARBA" id="ARBA00023304"/>
    </source>
</evidence>
<dbReference type="SUPFAM" id="SSF53659">
    <property type="entry name" value="Isocitrate/Isopropylmalate dehydrogenase-like"/>
    <property type="match status" value="1"/>
</dbReference>
<protein>
    <submittedName>
        <fullName evidence="9">3-isopropylmalate dehydrogenase</fullName>
    </submittedName>
</protein>
<keyword evidence="2" id="KW-0028">Amino-acid biosynthesis</keyword>
<dbReference type="GO" id="GO:0009098">
    <property type="term" value="P:L-leucine biosynthetic process"/>
    <property type="evidence" value="ECO:0007669"/>
    <property type="project" value="UniProtKB-KW"/>
</dbReference>
<comment type="caution">
    <text evidence="9">The sequence shown here is derived from an EMBL/GenBank/DDBJ whole genome shotgun (WGS) entry which is preliminary data.</text>
</comment>
<evidence type="ECO:0000259" key="8">
    <source>
        <dbReference type="SMART" id="SM01329"/>
    </source>
</evidence>
<proteinExistence type="predicted"/>
<dbReference type="Gene3D" id="3.40.718.10">
    <property type="entry name" value="Isopropylmalate Dehydrogenase"/>
    <property type="match status" value="1"/>
</dbReference>
<evidence type="ECO:0000256" key="5">
    <source>
        <dbReference type="ARBA" id="ARBA00023002"/>
    </source>
</evidence>
<name>A0A5R8KE64_9BACT</name>
<dbReference type="AlphaFoldDB" id="A0A5R8KE64"/>
<keyword evidence="7" id="KW-0100">Branched-chain amino acid biosynthesis</keyword>
<keyword evidence="6" id="KW-0520">NAD</keyword>
<keyword evidence="10" id="KW-1185">Reference proteome</keyword>
<keyword evidence="1" id="KW-0432">Leucine biosynthesis</keyword>
<dbReference type="Pfam" id="PF00180">
    <property type="entry name" value="Iso_dh"/>
    <property type="match status" value="1"/>
</dbReference>
<evidence type="ECO:0000256" key="2">
    <source>
        <dbReference type="ARBA" id="ARBA00022605"/>
    </source>
</evidence>